<comment type="caution">
    <text evidence="2">The sequence shown here is derived from an EMBL/GenBank/DDBJ whole genome shotgun (WGS) entry which is preliminary data.</text>
</comment>
<dbReference type="Proteomes" id="UP000053260">
    <property type="component" value="Unassembled WGS sequence"/>
</dbReference>
<keyword evidence="1" id="KW-0732">Signal</keyword>
<evidence type="ECO:0000313" key="3">
    <source>
        <dbReference type="Proteomes" id="UP000053260"/>
    </source>
</evidence>
<organism evidence="2 3">
    <name type="scientific">Streptomyces dysideae</name>
    <dbReference type="NCBI Taxonomy" id="909626"/>
    <lineage>
        <taxon>Bacteria</taxon>
        <taxon>Bacillati</taxon>
        <taxon>Actinomycetota</taxon>
        <taxon>Actinomycetes</taxon>
        <taxon>Kitasatosporales</taxon>
        <taxon>Streptomycetaceae</taxon>
        <taxon>Streptomyces</taxon>
    </lineage>
</organism>
<accession>A0A101UQL7</accession>
<sequence length="86" mass="9041">MGVGTGAFSTMLVWWTSTAATAALDTAWPIVRIRTLTPFADAVCPAGTVCRTRACSAEYASVVPVPTTAAPSMIIHRSRLSTIRTA</sequence>
<proteinExistence type="predicted"/>
<evidence type="ECO:0008006" key="4">
    <source>
        <dbReference type="Google" id="ProtNLM"/>
    </source>
</evidence>
<feature type="signal peptide" evidence="1">
    <location>
        <begin position="1"/>
        <end position="22"/>
    </location>
</feature>
<dbReference type="EMBL" id="LMXB01000124">
    <property type="protein sequence ID" value="KUO15061.1"/>
    <property type="molecule type" value="Genomic_DNA"/>
</dbReference>
<protein>
    <recommendedName>
        <fullName evidence="4">Secreted protein</fullName>
    </recommendedName>
</protein>
<evidence type="ECO:0000313" key="2">
    <source>
        <dbReference type="EMBL" id="KUO15061.1"/>
    </source>
</evidence>
<keyword evidence="3" id="KW-1185">Reference proteome</keyword>
<reference evidence="2 3" key="1">
    <citation type="submission" date="2015-10" db="EMBL/GenBank/DDBJ databases">
        <title>Draft genome sequence of Streptomyces sp. RV15, isolated from a marine sponge.</title>
        <authorList>
            <person name="Ruckert C."/>
            <person name="Abdelmohsen U.R."/>
            <person name="Winkler A."/>
            <person name="Hentschel U."/>
            <person name="Kalinowski J."/>
            <person name="Kampfer P."/>
            <person name="Glaeser S."/>
        </authorList>
    </citation>
    <scope>NUCLEOTIDE SEQUENCE [LARGE SCALE GENOMIC DNA]</scope>
    <source>
        <strain evidence="2 3">RV15</strain>
    </source>
</reference>
<feature type="chain" id="PRO_5038816250" description="Secreted protein" evidence="1">
    <location>
        <begin position="23"/>
        <end position="86"/>
    </location>
</feature>
<evidence type="ECO:0000256" key="1">
    <source>
        <dbReference type="SAM" id="SignalP"/>
    </source>
</evidence>
<name>A0A101UQL7_9ACTN</name>
<dbReference type="AlphaFoldDB" id="A0A101UQL7"/>
<dbReference type="STRING" id="909626.AQJ91_43440"/>
<gene>
    <name evidence="2" type="ORF">AQJ91_43440</name>
</gene>